<evidence type="ECO:0000256" key="2">
    <source>
        <dbReference type="SAM" id="Phobius"/>
    </source>
</evidence>
<keyword evidence="4" id="KW-1185">Reference proteome</keyword>
<feature type="transmembrane region" description="Helical" evidence="2">
    <location>
        <begin position="151"/>
        <end position="173"/>
    </location>
</feature>
<dbReference type="EMBL" id="LR877147">
    <property type="protein sequence ID" value="CAD2214585.1"/>
    <property type="molecule type" value="Genomic_DNA"/>
</dbReference>
<organism evidence="3 4">
    <name type="scientific">Angomonas deanei</name>
    <dbReference type="NCBI Taxonomy" id="59799"/>
    <lineage>
        <taxon>Eukaryota</taxon>
        <taxon>Discoba</taxon>
        <taxon>Euglenozoa</taxon>
        <taxon>Kinetoplastea</taxon>
        <taxon>Metakinetoplastina</taxon>
        <taxon>Trypanosomatida</taxon>
        <taxon>Trypanosomatidae</taxon>
        <taxon>Strigomonadinae</taxon>
        <taxon>Angomonas</taxon>
    </lineage>
</organism>
<dbReference type="AlphaFoldDB" id="A0A7G2C517"/>
<feature type="coiled-coil region" evidence="1">
    <location>
        <begin position="62"/>
        <end position="89"/>
    </location>
</feature>
<keyword evidence="2" id="KW-0812">Transmembrane</keyword>
<gene>
    <name evidence="3" type="ORF">ADEAN_000203600</name>
</gene>
<evidence type="ECO:0000256" key="1">
    <source>
        <dbReference type="SAM" id="Coils"/>
    </source>
</evidence>
<dbReference type="VEuPathDB" id="TriTrypDB:ADEAN_000203600"/>
<proteinExistence type="predicted"/>
<evidence type="ECO:0008006" key="5">
    <source>
        <dbReference type="Google" id="ProtNLM"/>
    </source>
</evidence>
<sequence length="175" mass="20184">MYHTVLLRRGLLRYPKHTSSLPLLSARWQSTTPVDTTTTKKTPIDLGRLPDTIPGVSREELAAMIERHHKEAEKEARAASAQAAKLLTEEVELMRRSMSPEDFEKYIQRIHQVNDANLKEELKMAAMSPEQLHLYMMKKKREAAREGWKKMVMLVCVFIGTLISLFASFFMFYNG</sequence>
<dbReference type="Proteomes" id="UP000515908">
    <property type="component" value="Chromosome 03"/>
</dbReference>
<accession>A0A7G2C517</accession>
<evidence type="ECO:0000313" key="3">
    <source>
        <dbReference type="EMBL" id="CAD2214585.1"/>
    </source>
</evidence>
<keyword evidence="1" id="KW-0175">Coiled coil</keyword>
<keyword evidence="2" id="KW-0472">Membrane</keyword>
<protein>
    <recommendedName>
        <fullName evidence="5">Transmembrane protein</fullName>
    </recommendedName>
</protein>
<evidence type="ECO:0000313" key="4">
    <source>
        <dbReference type="Proteomes" id="UP000515908"/>
    </source>
</evidence>
<name>A0A7G2C517_9TRYP</name>
<reference evidence="3 4" key="1">
    <citation type="submission" date="2020-08" db="EMBL/GenBank/DDBJ databases">
        <authorList>
            <person name="Newling K."/>
            <person name="Davey J."/>
            <person name="Forrester S."/>
        </authorList>
    </citation>
    <scope>NUCLEOTIDE SEQUENCE [LARGE SCALE GENOMIC DNA]</scope>
    <source>
        <strain evidence="4">Crithidia deanei Carvalho (ATCC PRA-265)</strain>
    </source>
</reference>
<keyword evidence="2" id="KW-1133">Transmembrane helix</keyword>